<dbReference type="Pfam" id="PF01804">
    <property type="entry name" value="Penicil_amidase"/>
    <property type="match status" value="1"/>
</dbReference>
<sequence length="245" mass="27963">MRRYIRQLKLFLTLVLTVGLIIVGSTRIGLVPPVGKLLDPFHGFWQNLESERLEEVYTLNLDGLQAPVTVLIDDRLVSHVFAKNDHDLYFVQGYITAKDRLWQMEFQTHVAAGRLSEIVGQRTIEYDRFQRRIGMTSAAENMLETVIKNPISRKIVNAYTAGVNVYIDSLSPSEYPIEYKIFDYAPEPWTPLKCVLLAKSMTWRLAGGSTDLKMTNVLAKFGLDTVEDLFPRYPKNPDPVIPKNT</sequence>
<name>A0A382IIH2_9ZZZZ</name>
<evidence type="ECO:0000313" key="2">
    <source>
        <dbReference type="EMBL" id="SVB99072.1"/>
    </source>
</evidence>
<evidence type="ECO:0000256" key="1">
    <source>
        <dbReference type="ARBA" id="ARBA00006586"/>
    </source>
</evidence>
<dbReference type="InterPro" id="IPR023343">
    <property type="entry name" value="Penicillin_amidase_dom1"/>
</dbReference>
<dbReference type="Gene3D" id="1.10.439.10">
    <property type="entry name" value="Penicillin Amidohydrolase, domain 1"/>
    <property type="match status" value="1"/>
</dbReference>
<dbReference type="InterPro" id="IPR002692">
    <property type="entry name" value="S45"/>
</dbReference>
<feature type="non-terminal residue" evidence="2">
    <location>
        <position position="245"/>
    </location>
</feature>
<gene>
    <name evidence="2" type="ORF">METZ01_LOCUS251926</name>
</gene>
<dbReference type="SUPFAM" id="SSF56235">
    <property type="entry name" value="N-terminal nucleophile aminohydrolases (Ntn hydrolases)"/>
    <property type="match status" value="1"/>
</dbReference>
<organism evidence="2">
    <name type="scientific">marine metagenome</name>
    <dbReference type="NCBI Taxonomy" id="408172"/>
    <lineage>
        <taxon>unclassified sequences</taxon>
        <taxon>metagenomes</taxon>
        <taxon>ecological metagenomes</taxon>
    </lineage>
</organism>
<protein>
    <submittedName>
        <fullName evidence="2">Uncharacterized protein</fullName>
    </submittedName>
</protein>
<dbReference type="PANTHER" id="PTHR34218:SF4">
    <property type="entry name" value="ACYL-HOMOSERINE LACTONE ACYLASE QUIP"/>
    <property type="match status" value="1"/>
</dbReference>
<dbReference type="GO" id="GO:0016811">
    <property type="term" value="F:hydrolase activity, acting on carbon-nitrogen (but not peptide) bonds, in linear amides"/>
    <property type="evidence" value="ECO:0007669"/>
    <property type="project" value="InterPro"/>
</dbReference>
<dbReference type="InterPro" id="IPR029055">
    <property type="entry name" value="Ntn_hydrolases_N"/>
</dbReference>
<dbReference type="AlphaFoldDB" id="A0A382IIH2"/>
<dbReference type="GO" id="GO:0017000">
    <property type="term" value="P:antibiotic biosynthetic process"/>
    <property type="evidence" value="ECO:0007669"/>
    <property type="project" value="InterPro"/>
</dbReference>
<reference evidence="2" key="1">
    <citation type="submission" date="2018-05" db="EMBL/GenBank/DDBJ databases">
        <authorList>
            <person name="Lanie J.A."/>
            <person name="Ng W.-L."/>
            <person name="Kazmierczak K.M."/>
            <person name="Andrzejewski T.M."/>
            <person name="Davidsen T.M."/>
            <person name="Wayne K.J."/>
            <person name="Tettelin H."/>
            <person name="Glass J.I."/>
            <person name="Rusch D."/>
            <person name="Podicherti R."/>
            <person name="Tsui H.-C.T."/>
            <person name="Winkler M.E."/>
        </authorList>
    </citation>
    <scope>NUCLEOTIDE SEQUENCE</scope>
</reference>
<dbReference type="EMBL" id="UINC01067420">
    <property type="protein sequence ID" value="SVB99072.1"/>
    <property type="molecule type" value="Genomic_DNA"/>
</dbReference>
<proteinExistence type="inferred from homology"/>
<accession>A0A382IIH2</accession>
<comment type="similarity">
    <text evidence="1">Belongs to the peptidase S45 family.</text>
</comment>
<dbReference type="PANTHER" id="PTHR34218">
    <property type="entry name" value="PEPTIDASE S45 PENICILLIN AMIDASE"/>
    <property type="match status" value="1"/>
</dbReference>